<dbReference type="InterPro" id="IPR000223">
    <property type="entry name" value="Pept_S26A_signal_pept_1"/>
</dbReference>
<keyword evidence="5 11" id="KW-0378">Hydrolase</keyword>
<dbReference type="PROSITE" id="PS00760">
    <property type="entry name" value="SPASE_I_2"/>
    <property type="match status" value="1"/>
</dbReference>
<dbReference type="Gene3D" id="2.10.109.10">
    <property type="entry name" value="Umud Fragment, subunit A"/>
    <property type="match status" value="2"/>
</dbReference>
<dbReference type="GO" id="GO:0009003">
    <property type="term" value="F:signal peptidase activity"/>
    <property type="evidence" value="ECO:0007669"/>
    <property type="project" value="UniProtKB-EC"/>
</dbReference>
<dbReference type="CDD" id="cd06530">
    <property type="entry name" value="S26_SPase_I"/>
    <property type="match status" value="2"/>
</dbReference>
<dbReference type="GO" id="GO:0006465">
    <property type="term" value="P:signal peptide processing"/>
    <property type="evidence" value="ECO:0007669"/>
    <property type="project" value="InterPro"/>
</dbReference>
<dbReference type="Pfam" id="PF10502">
    <property type="entry name" value="Peptidase_S26"/>
    <property type="match status" value="2"/>
</dbReference>
<feature type="region of interest" description="Disordered" evidence="8">
    <location>
        <begin position="281"/>
        <end position="313"/>
    </location>
</feature>
<evidence type="ECO:0000313" key="12">
    <source>
        <dbReference type="Proteomes" id="UP000503447"/>
    </source>
</evidence>
<evidence type="ECO:0000256" key="5">
    <source>
        <dbReference type="ARBA" id="ARBA00022801"/>
    </source>
</evidence>
<dbReference type="KEGG" id="ftj:FTUN_0390"/>
<dbReference type="InterPro" id="IPR036286">
    <property type="entry name" value="LexA/Signal_pep-like_sf"/>
</dbReference>
<dbReference type="SUPFAM" id="SSF51306">
    <property type="entry name" value="LexA/Signal peptidase"/>
    <property type="match status" value="2"/>
</dbReference>
<keyword evidence="12" id="KW-1185">Reference proteome</keyword>
<dbReference type="AlphaFoldDB" id="A0A6M5YI10"/>
<proteinExistence type="inferred from homology"/>
<dbReference type="PANTHER" id="PTHR43390:SF1">
    <property type="entry name" value="CHLOROPLAST PROCESSING PEPTIDASE"/>
    <property type="match status" value="1"/>
</dbReference>
<evidence type="ECO:0000256" key="8">
    <source>
        <dbReference type="SAM" id="MobiDB-lite"/>
    </source>
</evidence>
<evidence type="ECO:0000256" key="2">
    <source>
        <dbReference type="ARBA" id="ARBA00009370"/>
    </source>
</evidence>
<dbReference type="GO" id="GO:0004252">
    <property type="term" value="F:serine-type endopeptidase activity"/>
    <property type="evidence" value="ECO:0007669"/>
    <property type="project" value="InterPro"/>
</dbReference>
<feature type="compositionally biased region" description="Polar residues" evidence="8">
    <location>
        <begin position="294"/>
        <end position="309"/>
    </location>
</feature>
<evidence type="ECO:0000256" key="9">
    <source>
        <dbReference type="SAM" id="Phobius"/>
    </source>
</evidence>
<gene>
    <name evidence="11" type="ORF">FTUN_0390</name>
</gene>
<keyword evidence="9" id="KW-0472">Membrane</keyword>
<organism evidence="11 12">
    <name type="scientific">Frigoriglobus tundricola</name>
    <dbReference type="NCBI Taxonomy" id="2774151"/>
    <lineage>
        <taxon>Bacteria</taxon>
        <taxon>Pseudomonadati</taxon>
        <taxon>Planctomycetota</taxon>
        <taxon>Planctomycetia</taxon>
        <taxon>Gemmatales</taxon>
        <taxon>Gemmataceae</taxon>
        <taxon>Frigoriglobus</taxon>
    </lineage>
</organism>
<feature type="active site" evidence="7">
    <location>
        <position position="158"/>
    </location>
</feature>
<reference evidence="12" key="1">
    <citation type="submission" date="2020-05" db="EMBL/GenBank/DDBJ databases">
        <title>Frigoriglobus tundricola gen. nov., sp. nov., a psychrotolerant cellulolytic planctomycete of the family Gemmataceae with two divergent copies of 16S rRNA gene.</title>
        <authorList>
            <person name="Kulichevskaya I.S."/>
            <person name="Ivanova A.A."/>
            <person name="Naumoff D.G."/>
            <person name="Beletsky A.V."/>
            <person name="Rijpstra W.I.C."/>
            <person name="Sinninghe Damste J.S."/>
            <person name="Mardanov A.V."/>
            <person name="Ravin N.V."/>
            <person name="Dedysh S.N."/>
        </authorList>
    </citation>
    <scope>NUCLEOTIDE SEQUENCE [LARGE SCALE GENOMIC DNA]</scope>
    <source>
        <strain evidence="12">PL17</strain>
    </source>
</reference>
<evidence type="ECO:0000313" key="11">
    <source>
        <dbReference type="EMBL" id="QJW92893.1"/>
    </source>
</evidence>
<feature type="domain" description="Peptidase S26" evidence="10">
    <location>
        <begin position="534"/>
        <end position="579"/>
    </location>
</feature>
<dbReference type="RefSeq" id="WP_171469202.1">
    <property type="nucleotide sequence ID" value="NZ_CP053452.2"/>
</dbReference>
<evidence type="ECO:0000256" key="7">
    <source>
        <dbReference type="PIRSR" id="PIRSR600223-1"/>
    </source>
</evidence>
<dbReference type="PANTHER" id="PTHR43390">
    <property type="entry name" value="SIGNAL PEPTIDASE I"/>
    <property type="match status" value="1"/>
</dbReference>
<feature type="transmembrane region" description="Helical" evidence="9">
    <location>
        <begin position="23"/>
        <end position="41"/>
    </location>
</feature>
<dbReference type="InterPro" id="IPR019757">
    <property type="entry name" value="Pept_S26A_signal_pept_1_Lys-AS"/>
</dbReference>
<comment type="catalytic activity">
    <reaction evidence="1">
        <text>Cleavage of hydrophobic, N-terminal signal or leader sequences from secreted and periplasmic proteins.</text>
        <dbReference type="EC" id="3.4.21.89"/>
    </reaction>
</comment>
<dbReference type="PROSITE" id="PS00761">
    <property type="entry name" value="SPASE_I_3"/>
    <property type="match status" value="1"/>
</dbReference>
<feature type="domain" description="Peptidase S26" evidence="10">
    <location>
        <begin position="116"/>
        <end position="177"/>
    </location>
</feature>
<name>A0A6M5YI10_9BACT</name>
<dbReference type="InterPro" id="IPR019533">
    <property type="entry name" value="Peptidase_S26"/>
</dbReference>
<accession>A0A6M5YI10</accession>
<evidence type="ECO:0000256" key="6">
    <source>
        <dbReference type="ARBA" id="ARBA00029906"/>
    </source>
</evidence>
<keyword evidence="9" id="KW-1133">Transmembrane helix</keyword>
<comment type="similarity">
    <text evidence="2">Belongs to the peptidase S26 family.</text>
</comment>
<evidence type="ECO:0000256" key="3">
    <source>
        <dbReference type="ARBA" id="ARBA00013208"/>
    </source>
</evidence>
<dbReference type="GO" id="GO:0016020">
    <property type="term" value="C:membrane"/>
    <property type="evidence" value="ECO:0007669"/>
    <property type="project" value="InterPro"/>
</dbReference>
<sequence>MATATAEAHDEKKKTPRDPAREVVETIVFVVVLVLLLKLFVTEAFVIPTGSMAETLYGYQKIIPCPKCGHEFPVNSHDEVEANQQTREKHKLVGYCCPNCRYQGRVDDLTPPPHNRTGDRVLVLKPLYHIQPPHRGDVVVFKYPEAPQENHIAANYIKRAMGFGGETIAIHRGKLFVTTSLQYPPGPLFPRPESPLDLWRPQYMYANSGEAERLFEASRRAGFPAGPIAALPEPLKAHFKPVLDEGFPADRAGFVEIRKEAPQLLADRRIVWDNDKQPKDLAGVTPSRWAPDRSTPTGRWNADNAQQPRAFSHNGGEMDWVRYQHLVWKAEGGRLVPWRWPDRDGAKPVAGPVDNMLGYNAGIDLNPINREEHSRDSGPDATRWVGDLTLECEVEIPAGSEVVLELSKGVNRFQAKFGNGLVALARVGEKGPEFGTPSRPCKVTAGTFKLRFANVDNRLSVWVDEKRIDFGTEGDYSPIEKDTFDALDPQHEGWTRENDIDAPASIGARGPVAGIRGIKVFRDVYYTRNSTDQSGADIFYVQPGHYMCLGDNSAQSSDSRKWGVVPDRLMLGKAVFVFFPVDRVGFIK</sequence>
<dbReference type="Proteomes" id="UP000503447">
    <property type="component" value="Chromosome"/>
</dbReference>
<evidence type="ECO:0000256" key="1">
    <source>
        <dbReference type="ARBA" id="ARBA00000677"/>
    </source>
</evidence>
<protein>
    <recommendedName>
        <fullName evidence="4">Signal peptidase I</fullName>
        <ecNumber evidence="3">3.4.21.89</ecNumber>
    </recommendedName>
    <alternativeName>
        <fullName evidence="6">Leader peptidase I</fullName>
    </alternativeName>
</protein>
<evidence type="ECO:0000259" key="10">
    <source>
        <dbReference type="Pfam" id="PF10502"/>
    </source>
</evidence>
<keyword evidence="9" id="KW-0812">Transmembrane</keyword>
<dbReference type="EC" id="3.4.21.89" evidence="3"/>
<feature type="active site" evidence="7">
    <location>
        <position position="51"/>
    </location>
</feature>
<evidence type="ECO:0000256" key="4">
    <source>
        <dbReference type="ARBA" id="ARBA00019232"/>
    </source>
</evidence>
<dbReference type="InterPro" id="IPR019758">
    <property type="entry name" value="Pept_S26A_signal_pept_1_CS"/>
</dbReference>
<dbReference type="EMBL" id="CP053452">
    <property type="protein sequence ID" value="QJW92893.1"/>
    <property type="molecule type" value="Genomic_DNA"/>
</dbReference>